<reference evidence="1 2" key="1">
    <citation type="journal article" date="2022" name="Genome Biol. Evol.">
        <title>The Spruce Budworm Genome: Reconstructing the Evolutionary History of Antifreeze Proteins.</title>
        <authorList>
            <person name="Beliveau C."/>
            <person name="Gagne P."/>
            <person name="Picq S."/>
            <person name="Vernygora O."/>
            <person name="Keeling C.I."/>
            <person name="Pinkney K."/>
            <person name="Doucet D."/>
            <person name="Wen F."/>
            <person name="Johnston J.S."/>
            <person name="Maaroufi H."/>
            <person name="Boyle B."/>
            <person name="Laroche J."/>
            <person name="Dewar K."/>
            <person name="Juretic N."/>
            <person name="Blackburn G."/>
            <person name="Nisole A."/>
            <person name="Brunet B."/>
            <person name="Brandao M."/>
            <person name="Lumley L."/>
            <person name="Duan J."/>
            <person name="Quan G."/>
            <person name="Lucarotti C.J."/>
            <person name="Roe A.D."/>
            <person name="Sperling F.A.H."/>
            <person name="Levesque R.C."/>
            <person name="Cusson M."/>
        </authorList>
    </citation>
    <scope>NUCLEOTIDE SEQUENCE [LARGE SCALE GENOMIC DNA]</scope>
    <source>
        <strain evidence="1">Glfc:IPQL:Cfum</strain>
    </source>
</reference>
<feature type="non-terminal residue" evidence="1">
    <location>
        <position position="1"/>
    </location>
</feature>
<name>A0ACC0KXX6_CHOFU</name>
<organism evidence="1 2">
    <name type="scientific">Choristoneura fumiferana</name>
    <name type="common">Spruce budworm moth</name>
    <name type="synonym">Archips fumiferana</name>
    <dbReference type="NCBI Taxonomy" id="7141"/>
    <lineage>
        <taxon>Eukaryota</taxon>
        <taxon>Metazoa</taxon>
        <taxon>Ecdysozoa</taxon>
        <taxon>Arthropoda</taxon>
        <taxon>Hexapoda</taxon>
        <taxon>Insecta</taxon>
        <taxon>Pterygota</taxon>
        <taxon>Neoptera</taxon>
        <taxon>Endopterygota</taxon>
        <taxon>Lepidoptera</taxon>
        <taxon>Glossata</taxon>
        <taxon>Ditrysia</taxon>
        <taxon>Tortricoidea</taxon>
        <taxon>Tortricidae</taxon>
        <taxon>Tortricinae</taxon>
        <taxon>Choristoneura</taxon>
    </lineage>
</organism>
<evidence type="ECO:0000313" key="2">
    <source>
        <dbReference type="Proteomes" id="UP001064048"/>
    </source>
</evidence>
<gene>
    <name evidence="1" type="ORF">MSG28_009390</name>
</gene>
<sequence>NDRNLCPERKTALIARELARYGIDVAAISETHLSDSGELCEQLGGYTYYWSGRPVGERAGGGVGFAVRNGLARDLSDLPKGVNDRLMTLRLPVSGNKYVHLISAYAPTLPSPDVDKEVFYQDLRRVLVCVPKHDKIVLLGDFNARVGAEHELWNGVLGKHGIGGCNDNGLRLLSLSMRGALGWTDHRLIRSKMLLQLKTPRRAPHKIPPVLAFSRLIASPELGDELNESFSDAALQTDSLSIDEEWQLFSKHLYGCALKIIGRTAKKHQDWFDSSDKEITTLVEAHRHELNSQTTDARRKRNASQALRSKVRELKDKWWQKKATELQYCADTHQTGRFFEGVQAIFGPRVRKSAPMYTKDKQHRITNKADLLVRWAEHFNYVLNPDAAGANLLYVNSLEQLPVCQSLDDPPSFEEFVKAVKRLKNSRAPGMDQLPAEVYKYGGKDILQGLYELVLRVWASEEIPQGWRDAGRGDVSDCGSYRGISLLASAGKVLAHIVNVRLSELAEKCLPESTTLNNNPQKNNDVFNSKILNSQYIPWRLAQDTVALTLLKLGLTGIDLASTAVRRDVMIV</sequence>
<comment type="caution">
    <text evidence="1">The sequence shown here is derived from an EMBL/GenBank/DDBJ whole genome shotgun (WGS) entry which is preliminary data.</text>
</comment>
<protein>
    <submittedName>
        <fullName evidence="1">Uncharacterized protein</fullName>
    </submittedName>
</protein>
<accession>A0ACC0KXX6</accession>
<dbReference type="Proteomes" id="UP001064048">
    <property type="component" value="Chromosome 15"/>
</dbReference>
<dbReference type="EMBL" id="CM046115">
    <property type="protein sequence ID" value="KAI8441140.1"/>
    <property type="molecule type" value="Genomic_DNA"/>
</dbReference>
<keyword evidence="2" id="KW-1185">Reference proteome</keyword>
<proteinExistence type="predicted"/>
<evidence type="ECO:0000313" key="1">
    <source>
        <dbReference type="EMBL" id="KAI8441140.1"/>
    </source>
</evidence>